<evidence type="ECO:0000256" key="4">
    <source>
        <dbReference type="ARBA" id="ARBA00022989"/>
    </source>
</evidence>
<dbReference type="InterPro" id="IPR005359">
    <property type="entry name" value="UPF0154"/>
</dbReference>
<dbReference type="GO" id="GO:0005886">
    <property type="term" value="C:plasma membrane"/>
    <property type="evidence" value="ECO:0007669"/>
    <property type="project" value="UniProtKB-SubCell"/>
</dbReference>
<comment type="caution">
    <text evidence="7">The sequence shown here is derived from an EMBL/GenBank/DDBJ whole genome shotgun (WGS) entry which is preliminary data.</text>
</comment>
<dbReference type="PATRIC" id="fig|1423803.3.peg.1543"/>
<evidence type="ECO:0000313" key="8">
    <source>
        <dbReference type="Proteomes" id="UP000051589"/>
    </source>
</evidence>
<evidence type="ECO:0000256" key="3">
    <source>
        <dbReference type="ARBA" id="ARBA00022692"/>
    </source>
</evidence>
<evidence type="ECO:0000256" key="2">
    <source>
        <dbReference type="ARBA" id="ARBA00006694"/>
    </source>
</evidence>
<keyword evidence="8" id="KW-1185">Reference proteome</keyword>
<proteinExistence type="inferred from homology"/>
<comment type="similarity">
    <text evidence="2 6">Belongs to the UPF0154 family.</text>
</comment>
<dbReference type="EMBL" id="AYZH01000004">
    <property type="protein sequence ID" value="KRN02779.1"/>
    <property type="molecule type" value="Genomic_DNA"/>
</dbReference>
<dbReference type="AlphaFoldDB" id="A0A0R2DI81"/>
<protein>
    <recommendedName>
        <fullName evidence="6">UPF0154 protein FD13_GL001498</fullName>
    </recommendedName>
</protein>
<keyword evidence="3 6" id="KW-0812">Transmembrane</keyword>
<name>A0A0R2DI81_9LACO</name>
<dbReference type="Proteomes" id="UP000051589">
    <property type="component" value="Unassembled WGS sequence"/>
</dbReference>
<keyword evidence="5 6" id="KW-0472">Membrane</keyword>
<evidence type="ECO:0000256" key="5">
    <source>
        <dbReference type="ARBA" id="ARBA00023136"/>
    </source>
</evidence>
<organism evidence="7 8">
    <name type="scientific">Levilactobacillus senmaizukei DSM 21775 = NBRC 103853</name>
    <dbReference type="NCBI Taxonomy" id="1423803"/>
    <lineage>
        <taxon>Bacteria</taxon>
        <taxon>Bacillati</taxon>
        <taxon>Bacillota</taxon>
        <taxon>Bacilli</taxon>
        <taxon>Lactobacillales</taxon>
        <taxon>Lactobacillaceae</taxon>
        <taxon>Levilactobacillus</taxon>
    </lineage>
</organism>
<dbReference type="STRING" id="1423803.FD13_GL001498"/>
<evidence type="ECO:0000313" key="7">
    <source>
        <dbReference type="EMBL" id="KRN02779.1"/>
    </source>
</evidence>
<sequence>MTSSEEEHALANIAPWIWILIIIVVAIASALAGFFGARKYMQNYLKDNPPINEDQLRAMMLQMGQKPSQRKLHQMMTAMKQNAHEK</sequence>
<keyword evidence="6" id="KW-1003">Cell membrane</keyword>
<feature type="transmembrane region" description="Helical" evidence="6">
    <location>
        <begin position="16"/>
        <end position="37"/>
    </location>
</feature>
<comment type="subcellular location">
    <subcellularLocation>
        <location evidence="6">Cell membrane</location>
        <topology evidence="6">Single-pass membrane protein</topology>
    </subcellularLocation>
    <subcellularLocation>
        <location evidence="1">Membrane</location>
        <topology evidence="1">Single-pass membrane protein</topology>
    </subcellularLocation>
</comment>
<dbReference type="HAMAP" id="MF_00363">
    <property type="entry name" value="UPF0154"/>
    <property type="match status" value="1"/>
</dbReference>
<dbReference type="Pfam" id="PF03672">
    <property type="entry name" value="UPF0154"/>
    <property type="match status" value="1"/>
</dbReference>
<gene>
    <name evidence="7" type="ORF">FD13_GL001498</name>
</gene>
<evidence type="ECO:0000256" key="6">
    <source>
        <dbReference type="HAMAP-Rule" id="MF_00363"/>
    </source>
</evidence>
<keyword evidence="4 6" id="KW-1133">Transmembrane helix</keyword>
<reference evidence="7 8" key="1">
    <citation type="journal article" date="2015" name="Genome Announc.">
        <title>Expanding the biotechnology potential of lactobacilli through comparative genomics of 213 strains and associated genera.</title>
        <authorList>
            <person name="Sun Z."/>
            <person name="Harris H.M."/>
            <person name="McCann A."/>
            <person name="Guo C."/>
            <person name="Argimon S."/>
            <person name="Zhang W."/>
            <person name="Yang X."/>
            <person name="Jeffery I.B."/>
            <person name="Cooney J.C."/>
            <person name="Kagawa T.F."/>
            <person name="Liu W."/>
            <person name="Song Y."/>
            <person name="Salvetti E."/>
            <person name="Wrobel A."/>
            <person name="Rasinkangas P."/>
            <person name="Parkhill J."/>
            <person name="Rea M.C."/>
            <person name="O'Sullivan O."/>
            <person name="Ritari J."/>
            <person name="Douillard F.P."/>
            <person name="Paul Ross R."/>
            <person name="Yang R."/>
            <person name="Briner A.E."/>
            <person name="Felis G.E."/>
            <person name="de Vos W.M."/>
            <person name="Barrangou R."/>
            <person name="Klaenhammer T.R."/>
            <person name="Caufield P.W."/>
            <person name="Cui Y."/>
            <person name="Zhang H."/>
            <person name="O'Toole P.W."/>
        </authorList>
    </citation>
    <scope>NUCLEOTIDE SEQUENCE [LARGE SCALE GENOMIC DNA]</scope>
    <source>
        <strain evidence="7 8">DSM 21775</strain>
    </source>
</reference>
<accession>A0A0R2DI81</accession>
<evidence type="ECO:0000256" key="1">
    <source>
        <dbReference type="ARBA" id="ARBA00004167"/>
    </source>
</evidence>